<keyword evidence="9" id="KW-0560">Oxidoreductase</keyword>
<keyword evidence="6 8" id="KW-0472">Membrane</keyword>
<gene>
    <name evidence="9" type="ORF">AZOBR_p1160026</name>
</gene>
<reference evidence="9 10" key="1">
    <citation type="journal article" date="2011" name="PLoS Genet.">
        <title>Azospirillum genomes reveal transition of bacteria from aquatic to terrestrial environments.</title>
        <authorList>
            <person name="Wisniewski-Dye F."/>
            <person name="Borziak K."/>
            <person name="Khalsa-Moyers G."/>
            <person name="Alexandre G."/>
            <person name="Sukharnikov L.O."/>
            <person name="Wuichet K."/>
            <person name="Hurst G.B."/>
            <person name="McDonald W.H."/>
            <person name="Robertson J.S."/>
            <person name="Barbe V."/>
            <person name="Calteau A."/>
            <person name="Rouy Z."/>
            <person name="Mangenot S."/>
            <person name="Prigent-Combaret C."/>
            <person name="Normand P."/>
            <person name="Boyer M."/>
            <person name="Siguier P."/>
            <person name="Dessaux Y."/>
            <person name="Elmerich C."/>
            <person name="Condemine G."/>
            <person name="Krishnen G."/>
            <person name="Kennedy I."/>
            <person name="Paterson A.H."/>
            <person name="Gonzalez V."/>
            <person name="Mavingui P."/>
            <person name="Zhulin I.B."/>
        </authorList>
    </citation>
    <scope>NUCLEOTIDE SEQUENCE [LARGE SCALE GENOMIC DNA]</scope>
    <source>
        <strain evidence="9 10">Sp245</strain>
    </source>
</reference>
<feature type="transmembrane region" description="Helical" evidence="8">
    <location>
        <begin position="86"/>
        <end position="106"/>
    </location>
</feature>
<evidence type="ECO:0000256" key="6">
    <source>
        <dbReference type="ARBA" id="ARBA00023136"/>
    </source>
</evidence>
<evidence type="ECO:0000256" key="4">
    <source>
        <dbReference type="ARBA" id="ARBA00022692"/>
    </source>
</evidence>
<feature type="compositionally biased region" description="Basic and acidic residues" evidence="7">
    <location>
        <begin position="303"/>
        <end position="312"/>
    </location>
</feature>
<feature type="transmembrane region" description="Helical" evidence="8">
    <location>
        <begin position="6"/>
        <end position="24"/>
    </location>
</feature>
<name>A0A9P1JWJ2_9PROT</name>
<dbReference type="NCBIfam" id="TIGR00203">
    <property type="entry name" value="cydB"/>
    <property type="match status" value="1"/>
</dbReference>
<accession>A0A9P1JWJ2</accession>
<protein>
    <submittedName>
        <fullName evidence="9">Cytochrome bd ubiquinol oxidase, subunit II (CydB, qxtB) (Modular protein)</fullName>
        <ecNumber evidence="9">1.10.3.-</ecNumber>
    </submittedName>
</protein>
<keyword evidence="5 8" id="KW-1133">Transmembrane helix</keyword>
<evidence type="ECO:0000256" key="8">
    <source>
        <dbReference type="SAM" id="Phobius"/>
    </source>
</evidence>
<comment type="similarity">
    <text evidence="2">Belongs to the cytochrome ubiquinol oxidase subunit 2 family.</text>
</comment>
<feature type="transmembrane region" description="Helical" evidence="8">
    <location>
        <begin position="227"/>
        <end position="248"/>
    </location>
</feature>
<dbReference type="GO" id="GO:0005886">
    <property type="term" value="C:plasma membrane"/>
    <property type="evidence" value="ECO:0007669"/>
    <property type="project" value="UniProtKB-SubCell"/>
</dbReference>
<evidence type="ECO:0000256" key="1">
    <source>
        <dbReference type="ARBA" id="ARBA00004651"/>
    </source>
</evidence>
<dbReference type="GO" id="GO:0019646">
    <property type="term" value="P:aerobic electron transport chain"/>
    <property type="evidence" value="ECO:0007669"/>
    <property type="project" value="TreeGrafter"/>
</dbReference>
<feature type="region of interest" description="Disordered" evidence="7">
    <location>
        <begin position="282"/>
        <end position="312"/>
    </location>
</feature>
<comment type="subcellular location">
    <subcellularLocation>
        <location evidence="1">Cell membrane</location>
        <topology evidence="1">Multi-pass membrane protein</topology>
    </subcellularLocation>
</comment>
<organism evidence="9 10">
    <name type="scientific">Azospirillum baldaniorum</name>
    <dbReference type="NCBI Taxonomy" id="1064539"/>
    <lineage>
        <taxon>Bacteria</taxon>
        <taxon>Pseudomonadati</taxon>
        <taxon>Pseudomonadota</taxon>
        <taxon>Alphaproteobacteria</taxon>
        <taxon>Rhodospirillales</taxon>
        <taxon>Azospirillaceae</taxon>
        <taxon>Azospirillum</taxon>
    </lineage>
</organism>
<evidence type="ECO:0000256" key="7">
    <source>
        <dbReference type="SAM" id="MobiDB-lite"/>
    </source>
</evidence>
<keyword evidence="4 8" id="KW-0812">Transmembrane</keyword>
<evidence type="ECO:0000256" key="5">
    <source>
        <dbReference type="ARBA" id="ARBA00022989"/>
    </source>
</evidence>
<dbReference type="EC" id="1.10.3.-" evidence="9"/>
<keyword evidence="10" id="KW-1185">Reference proteome</keyword>
<feature type="transmembrane region" description="Helical" evidence="8">
    <location>
        <begin position="159"/>
        <end position="182"/>
    </location>
</feature>
<evidence type="ECO:0000256" key="3">
    <source>
        <dbReference type="ARBA" id="ARBA00022475"/>
    </source>
</evidence>
<dbReference type="PANTHER" id="PTHR43141">
    <property type="entry name" value="CYTOCHROME BD2 SUBUNIT II"/>
    <property type="match status" value="1"/>
</dbReference>
<dbReference type="GO" id="GO:0070069">
    <property type="term" value="C:cytochrome complex"/>
    <property type="evidence" value="ECO:0007669"/>
    <property type="project" value="TreeGrafter"/>
</dbReference>
<proteinExistence type="inferred from homology"/>
<keyword evidence="3" id="KW-1003">Cell membrane</keyword>
<dbReference type="GO" id="GO:0016682">
    <property type="term" value="F:oxidoreductase activity, acting on diphenols and related substances as donors, oxygen as acceptor"/>
    <property type="evidence" value="ECO:0007669"/>
    <property type="project" value="TreeGrafter"/>
</dbReference>
<dbReference type="AlphaFoldDB" id="A0A9P1JWJ2"/>
<evidence type="ECO:0000313" key="9">
    <source>
        <dbReference type="EMBL" id="CCD01173.1"/>
    </source>
</evidence>
<keyword evidence="9" id="KW-0614">Plasmid</keyword>
<geneLocation type="plasmid" evidence="9 10">
    <name>AZOBR_p1</name>
</geneLocation>
<sequence>MEGSLLTLAWVAIVGFAVFMYVLMDGFDLGIGILYPFAPSEEARDVMMNSVAPVWDFNETWLILGGAGLFAAFPIAYAVVLPAMYLPLLLMLIALIFRGVAFEFRFKARSSRHLWNKAFFLGSLLATFAQGVVLGSFIQGIEVEGRNFAGTMLDWLTPFSLFCGVALIAGYALLGSTWLIWRTIGILQDWCFRVARRLLIVVLVLVAAVSLWTPFLDASIAARWFSVPNILLLSPVPLMVGFLAFGLWRALDEGREVLPFAFAMGAVRPVLPGVGDQPVAGADPAGDHRVAGGRPAGNPGLPADRHGLPDSDDPDLHRLQLLGFPRQGNGRHWLSLMAVIIEGGDH</sequence>
<feature type="transmembrane region" description="Helical" evidence="8">
    <location>
        <begin position="194"/>
        <end position="215"/>
    </location>
</feature>
<dbReference type="GO" id="GO:0009055">
    <property type="term" value="F:electron transfer activity"/>
    <property type="evidence" value="ECO:0007669"/>
    <property type="project" value="TreeGrafter"/>
</dbReference>
<dbReference type="Pfam" id="PF02322">
    <property type="entry name" value="Cyt_bd_oxida_II"/>
    <property type="match status" value="1"/>
</dbReference>
<evidence type="ECO:0000256" key="2">
    <source>
        <dbReference type="ARBA" id="ARBA00007543"/>
    </source>
</evidence>
<dbReference type="Proteomes" id="UP000007319">
    <property type="component" value="Plasmid AZOBR_p1"/>
</dbReference>
<dbReference type="KEGG" id="abs:AZOBR_p1160026"/>
<dbReference type="PANTHER" id="PTHR43141:SF4">
    <property type="entry name" value="CYTOCHROME BD2 SUBUNIT II"/>
    <property type="match status" value="1"/>
</dbReference>
<evidence type="ECO:0000313" key="10">
    <source>
        <dbReference type="Proteomes" id="UP000007319"/>
    </source>
</evidence>
<feature type="transmembrane region" description="Helical" evidence="8">
    <location>
        <begin position="118"/>
        <end position="139"/>
    </location>
</feature>
<dbReference type="InterPro" id="IPR003317">
    <property type="entry name" value="Cyt-d_oxidase_su2"/>
</dbReference>
<dbReference type="EMBL" id="HE577328">
    <property type="protein sequence ID" value="CCD01173.1"/>
    <property type="molecule type" value="Genomic_DNA"/>
</dbReference>